<organism evidence="8 9">
    <name type="scientific">Pythium insidiosum</name>
    <name type="common">Pythiosis disease agent</name>
    <dbReference type="NCBI Taxonomy" id="114742"/>
    <lineage>
        <taxon>Eukaryota</taxon>
        <taxon>Sar</taxon>
        <taxon>Stramenopiles</taxon>
        <taxon>Oomycota</taxon>
        <taxon>Peronosporomycetes</taxon>
        <taxon>Pythiales</taxon>
        <taxon>Pythiaceae</taxon>
        <taxon>Pythium</taxon>
    </lineage>
</organism>
<dbReference type="InterPro" id="IPR023753">
    <property type="entry name" value="FAD/NAD-binding_dom"/>
</dbReference>
<accession>A0AAD5LZE7</accession>
<comment type="similarity">
    <text evidence="1">Belongs to the NADH dehydrogenase family.</text>
</comment>
<evidence type="ECO:0000259" key="7">
    <source>
        <dbReference type="Pfam" id="PF22366"/>
    </source>
</evidence>
<dbReference type="Pfam" id="PF07992">
    <property type="entry name" value="Pyr_redox_2"/>
    <property type="match status" value="1"/>
</dbReference>
<evidence type="ECO:0000313" key="8">
    <source>
        <dbReference type="EMBL" id="KAJ0398764.1"/>
    </source>
</evidence>
<keyword evidence="5" id="KW-0520">NAD</keyword>
<gene>
    <name evidence="8" type="ORF">P43SY_009832</name>
</gene>
<evidence type="ECO:0000259" key="6">
    <source>
        <dbReference type="Pfam" id="PF07992"/>
    </source>
</evidence>
<dbReference type="Gene3D" id="3.50.50.100">
    <property type="match status" value="1"/>
</dbReference>
<feature type="domain" description="External alternative NADH-ubiquinone oxidoreductase-like C-terminal" evidence="7">
    <location>
        <begin position="128"/>
        <end position="195"/>
    </location>
</feature>
<name>A0AAD5LZE7_PYTIN</name>
<dbReference type="PANTHER" id="PTHR43706">
    <property type="entry name" value="NADH DEHYDROGENASE"/>
    <property type="match status" value="1"/>
</dbReference>
<proteinExistence type="inferred from homology"/>
<dbReference type="AlphaFoldDB" id="A0AAD5LZE7"/>
<evidence type="ECO:0000256" key="4">
    <source>
        <dbReference type="ARBA" id="ARBA00023002"/>
    </source>
</evidence>
<keyword evidence="2" id="KW-0285">Flavoprotein</keyword>
<evidence type="ECO:0008006" key="10">
    <source>
        <dbReference type="Google" id="ProtNLM"/>
    </source>
</evidence>
<dbReference type="Pfam" id="PF22366">
    <property type="entry name" value="NDH2_C"/>
    <property type="match status" value="1"/>
</dbReference>
<evidence type="ECO:0000256" key="3">
    <source>
        <dbReference type="ARBA" id="ARBA00022827"/>
    </source>
</evidence>
<dbReference type="InterPro" id="IPR036188">
    <property type="entry name" value="FAD/NAD-bd_sf"/>
</dbReference>
<dbReference type="EMBL" id="JAKCXM010000205">
    <property type="protein sequence ID" value="KAJ0398764.1"/>
    <property type="molecule type" value="Genomic_DNA"/>
</dbReference>
<evidence type="ECO:0000313" key="9">
    <source>
        <dbReference type="Proteomes" id="UP001209570"/>
    </source>
</evidence>
<evidence type="ECO:0000256" key="1">
    <source>
        <dbReference type="ARBA" id="ARBA00005272"/>
    </source>
</evidence>
<keyword evidence="4" id="KW-0560">Oxidoreductase</keyword>
<dbReference type="SUPFAM" id="SSF51905">
    <property type="entry name" value="FAD/NAD(P)-binding domain"/>
    <property type="match status" value="1"/>
</dbReference>
<dbReference type="GO" id="GO:0005739">
    <property type="term" value="C:mitochondrion"/>
    <property type="evidence" value="ECO:0007669"/>
    <property type="project" value="TreeGrafter"/>
</dbReference>
<comment type="caution">
    <text evidence="8">The sequence shown here is derived from an EMBL/GenBank/DDBJ whole genome shotgun (WGS) entry which is preliminary data.</text>
</comment>
<dbReference type="InterPro" id="IPR045024">
    <property type="entry name" value="NDH-2"/>
</dbReference>
<feature type="domain" description="FAD/NAD(P)-binding" evidence="6">
    <location>
        <begin position="11"/>
        <end position="108"/>
    </location>
</feature>
<keyword evidence="9" id="KW-1185">Reference proteome</keyword>
<reference evidence="8" key="1">
    <citation type="submission" date="2021-12" db="EMBL/GenBank/DDBJ databases">
        <title>Prjna785345.</title>
        <authorList>
            <person name="Rujirawat T."/>
            <person name="Krajaejun T."/>
        </authorList>
    </citation>
    <scope>NUCLEOTIDE SEQUENCE</scope>
    <source>
        <strain evidence="8">Pi057C3</strain>
    </source>
</reference>
<evidence type="ECO:0000256" key="2">
    <source>
        <dbReference type="ARBA" id="ARBA00022630"/>
    </source>
</evidence>
<dbReference type="InterPro" id="IPR054585">
    <property type="entry name" value="NDH2-like_C"/>
</dbReference>
<dbReference type="PANTHER" id="PTHR43706:SF13">
    <property type="entry name" value="NADH DEHYDROGENASE-RELATED"/>
    <property type="match status" value="1"/>
</dbReference>
<sequence>MKIVKQNCVEVAKDSVTLKDGTKIPCGLVVWTAGVGPNDLTKSLTVFDKSKRGNILTNEYCQVLGAPEVEPTAPFGMPLRSNVFSIGDCAEIDGYPLPATAQKAQSQANYLLSVLRGSPAEPYRFHNKGMMAYLGSYEGLFELKKPRDDGSALAKLHGWKAWFLWRSAYLTKLGSWRLRLQVPLDWLKAMVVGRDVSRF</sequence>
<protein>
    <recommendedName>
        <fullName evidence="10">FAD/NAD(P)-binding domain-containing protein</fullName>
    </recommendedName>
</protein>
<dbReference type="Proteomes" id="UP001209570">
    <property type="component" value="Unassembled WGS sequence"/>
</dbReference>
<keyword evidence="3" id="KW-0274">FAD</keyword>
<evidence type="ECO:0000256" key="5">
    <source>
        <dbReference type="ARBA" id="ARBA00023027"/>
    </source>
</evidence>
<dbReference type="GO" id="GO:0003954">
    <property type="term" value="F:NADH dehydrogenase activity"/>
    <property type="evidence" value="ECO:0007669"/>
    <property type="project" value="InterPro"/>
</dbReference>